<dbReference type="InterPro" id="IPR054327">
    <property type="entry name" value="His-kinase-like_sensor"/>
</dbReference>
<dbReference type="GO" id="GO:0043709">
    <property type="term" value="P:cell adhesion involved in single-species biofilm formation"/>
    <property type="evidence" value="ECO:0007669"/>
    <property type="project" value="TreeGrafter"/>
</dbReference>
<evidence type="ECO:0000256" key="1">
    <source>
        <dbReference type="ARBA" id="ARBA00012528"/>
    </source>
</evidence>
<dbReference type="PANTHER" id="PTHR45138">
    <property type="entry name" value="REGULATORY COMPONENTS OF SENSORY TRANSDUCTION SYSTEM"/>
    <property type="match status" value="1"/>
</dbReference>
<reference evidence="4" key="1">
    <citation type="submission" date="2020-10" db="EMBL/GenBank/DDBJ databases">
        <title>Connecting structure to function with the recovery of over 1000 high-quality activated sludge metagenome-assembled genomes encoding full-length rRNA genes using long-read sequencing.</title>
        <authorList>
            <person name="Singleton C.M."/>
            <person name="Petriglieri F."/>
            <person name="Kristensen J.M."/>
            <person name="Kirkegaard R.H."/>
            <person name="Michaelsen T.Y."/>
            <person name="Andersen M.H."/>
            <person name="Karst S.M."/>
            <person name="Dueholm M.S."/>
            <person name="Nielsen P.H."/>
            <person name="Albertsen M."/>
        </authorList>
    </citation>
    <scope>NUCLEOTIDE SEQUENCE</scope>
    <source>
        <strain evidence="4">Hirt_18-Q3-R61-65_BATAC.395</strain>
    </source>
</reference>
<keyword evidence="2" id="KW-0812">Transmembrane</keyword>
<accession>A0A9D7K077</accession>
<organism evidence="4 5">
    <name type="scientific">Candidatus Proximibacter danicus</name>
    <dbReference type="NCBI Taxonomy" id="2954365"/>
    <lineage>
        <taxon>Bacteria</taxon>
        <taxon>Pseudomonadati</taxon>
        <taxon>Pseudomonadota</taxon>
        <taxon>Betaproteobacteria</taxon>
        <taxon>Candidatus Proximibacter</taxon>
    </lineage>
</organism>
<sequence>MSIPDSINSNFLASGKQPKGVIVLTVVLFLSFLWAFVAYWAVSSRAEILQGTEQVLRRMDHAVGEQTRRQFAMIGVFLGVADQWITDNPGADPRSDRRFLRLVENFRERTDRAIDIQLASEAGQVFPLLAKAAAPPPALAIGDTDYFRFAMGGDSGRFFIGAPQVSSASGTWGIPVAQRLTHPQKGVAAVVASVELSALLALYEEERIRPNGAIVLVRRDGTLLARAPHDERLIGKSLVGGQLYREFLPRAERGFAKLDRTATDAMEKYVAYSVLSDFPLVTVVSTAAGDVFEAWRRQMLVIALLGVGVSIFALLAAWRLTRVLHELSVRTAELQHLATTDLMTGINNRHHFLSLLYHEFARGRRYKAPLSLMVLDLDFFKQINDGYGHAAGDAALKMFASAATDCLRGMDVIGRLGGEEFGILLPSTAVDQAEAVAERIRVAVAKIAIDTDLGTVRFTTSIGVAQSQEEDESVDVLLARADAALYAAKAAGRNRVVVRAS</sequence>
<keyword evidence="2" id="KW-1133">Transmembrane helix</keyword>
<feature type="domain" description="GGDEF" evidence="3">
    <location>
        <begin position="368"/>
        <end position="501"/>
    </location>
</feature>
<dbReference type="InterPro" id="IPR050469">
    <property type="entry name" value="Diguanylate_Cyclase"/>
</dbReference>
<name>A0A9D7K077_9PROT</name>
<dbReference type="Pfam" id="PF22588">
    <property type="entry name" value="dCache_1_like"/>
    <property type="match status" value="1"/>
</dbReference>
<dbReference type="FunFam" id="3.30.70.270:FF:000001">
    <property type="entry name" value="Diguanylate cyclase domain protein"/>
    <property type="match status" value="1"/>
</dbReference>
<evidence type="ECO:0000259" key="3">
    <source>
        <dbReference type="PROSITE" id="PS50887"/>
    </source>
</evidence>
<evidence type="ECO:0000313" key="5">
    <source>
        <dbReference type="Proteomes" id="UP000886689"/>
    </source>
</evidence>
<dbReference type="GO" id="GO:0005886">
    <property type="term" value="C:plasma membrane"/>
    <property type="evidence" value="ECO:0007669"/>
    <property type="project" value="TreeGrafter"/>
</dbReference>
<dbReference type="Gene3D" id="3.30.450.20">
    <property type="entry name" value="PAS domain"/>
    <property type="match status" value="2"/>
</dbReference>
<dbReference type="Proteomes" id="UP000886689">
    <property type="component" value="Unassembled WGS sequence"/>
</dbReference>
<evidence type="ECO:0000313" key="4">
    <source>
        <dbReference type="EMBL" id="MBK8522954.1"/>
    </source>
</evidence>
<dbReference type="InterPro" id="IPR043128">
    <property type="entry name" value="Rev_trsase/Diguanyl_cyclase"/>
</dbReference>
<dbReference type="CDD" id="cd18773">
    <property type="entry name" value="PDC1_HK_sensor"/>
    <property type="match status" value="1"/>
</dbReference>
<feature type="transmembrane region" description="Helical" evidence="2">
    <location>
        <begin position="300"/>
        <end position="320"/>
    </location>
</feature>
<dbReference type="PROSITE" id="PS50887">
    <property type="entry name" value="GGDEF"/>
    <property type="match status" value="1"/>
</dbReference>
<dbReference type="AlphaFoldDB" id="A0A9D7K077"/>
<dbReference type="SMART" id="SM00267">
    <property type="entry name" value="GGDEF"/>
    <property type="match status" value="1"/>
</dbReference>
<dbReference type="CDD" id="cd01949">
    <property type="entry name" value="GGDEF"/>
    <property type="match status" value="1"/>
</dbReference>
<dbReference type="CDD" id="cd12915">
    <property type="entry name" value="PDC2_DGC_like"/>
    <property type="match status" value="1"/>
</dbReference>
<evidence type="ECO:0000256" key="2">
    <source>
        <dbReference type="SAM" id="Phobius"/>
    </source>
</evidence>
<dbReference type="PANTHER" id="PTHR45138:SF24">
    <property type="entry name" value="DIGUANYLATE CYCLASE DGCC-RELATED"/>
    <property type="match status" value="1"/>
</dbReference>
<keyword evidence="2" id="KW-0472">Membrane</keyword>
<dbReference type="Gene3D" id="3.30.70.270">
    <property type="match status" value="1"/>
</dbReference>
<dbReference type="SUPFAM" id="SSF55073">
    <property type="entry name" value="Nucleotide cyclase"/>
    <property type="match status" value="1"/>
</dbReference>
<proteinExistence type="predicted"/>
<comment type="caution">
    <text evidence="4">The sequence shown here is derived from an EMBL/GenBank/DDBJ whole genome shotgun (WGS) entry which is preliminary data.</text>
</comment>
<dbReference type="GO" id="GO:0052621">
    <property type="term" value="F:diguanylate cyclase activity"/>
    <property type="evidence" value="ECO:0007669"/>
    <property type="project" value="UniProtKB-EC"/>
</dbReference>
<gene>
    <name evidence="4" type="ORF">IPL58_01765</name>
</gene>
<dbReference type="EC" id="2.7.7.65" evidence="1"/>
<dbReference type="EMBL" id="JADJUC010000001">
    <property type="protein sequence ID" value="MBK8522954.1"/>
    <property type="molecule type" value="Genomic_DNA"/>
</dbReference>
<dbReference type="NCBIfam" id="TIGR00254">
    <property type="entry name" value="GGDEF"/>
    <property type="match status" value="1"/>
</dbReference>
<dbReference type="InterPro" id="IPR029787">
    <property type="entry name" value="Nucleotide_cyclase"/>
</dbReference>
<protein>
    <recommendedName>
        <fullName evidence="1">diguanylate cyclase</fullName>
        <ecNumber evidence="1">2.7.7.65</ecNumber>
    </recommendedName>
</protein>
<feature type="transmembrane region" description="Helical" evidence="2">
    <location>
        <begin position="20"/>
        <end position="42"/>
    </location>
</feature>
<dbReference type="InterPro" id="IPR000160">
    <property type="entry name" value="GGDEF_dom"/>
</dbReference>
<dbReference type="GO" id="GO:1902201">
    <property type="term" value="P:negative regulation of bacterial-type flagellum-dependent cell motility"/>
    <property type="evidence" value="ECO:0007669"/>
    <property type="project" value="TreeGrafter"/>
</dbReference>
<dbReference type="Pfam" id="PF00990">
    <property type="entry name" value="GGDEF"/>
    <property type="match status" value="1"/>
</dbReference>